<reference evidence="1" key="1">
    <citation type="journal article" date="2022" name="Int. J. Mol. Sci.">
        <title>Draft Genome of Tanacetum Coccineum: Genomic Comparison of Closely Related Tanacetum-Family Plants.</title>
        <authorList>
            <person name="Yamashiro T."/>
            <person name="Shiraishi A."/>
            <person name="Nakayama K."/>
            <person name="Satake H."/>
        </authorList>
    </citation>
    <scope>NUCLEOTIDE SEQUENCE</scope>
</reference>
<sequence>MSWNNDSVNVEMQTCDSCEKCLNLDAELSKSKQAYNDLLKNYSQLEKIIFLSKSQSQLQDKDKTIYKLKATIKSLRENTKEENVNPDKCDLEPINKELENSEAKLLSENERKEIIENVVHTPFATTIASGMFKLDLEPFPPSELDFACKYATRIQELLVYVQDTCPNMIIPIAKKVTVKPIKNVKKVRVDRIEVRGTMHGVEVQLVMGEHRGDYQLGNLAKDGLARGIPRLKFQKNHLCSSCALGKSIKSSHKPKAKNTNQEKLYLLHMDLYGPMRVTLCEWYENVGITHQTSVARTPQQNGVMMQQGQLPNMVSIWFNVKGCVVVGFLYLEIDVVYVEFGCHFDVELELSGFGIGVGEFTLSSLDVLQEFSFFLQMGFTLIVATLDGLDVSLLGDVIGEDDYDDDG</sequence>
<accession>A0ABQ5CEJ4</accession>
<dbReference type="PANTHER" id="PTHR42648">
    <property type="entry name" value="TRANSPOSASE, PUTATIVE-RELATED"/>
    <property type="match status" value="1"/>
</dbReference>
<name>A0ABQ5CEJ4_9ASTR</name>
<protein>
    <recommendedName>
        <fullName evidence="3">GAG-pre-integrase domain-containing protein</fullName>
    </recommendedName>
</protein>
<comment type="caution">
    <text evidence="1">The sequence shown here is derived from an EMBL/GenBank/DDBJ whole genome shotgun (WGS) entry which is preliminary data.</text>
</comment>
<gene>
    <name evidence="1" type="ORF">Tco_0895277</name>
</gene>
<dbReference type="InterPro" id="IPR039537">
    <property type="entry name" value="Retrotran_Ty1/copia-like"/>
</dbReference>
<organism evidence="1 2">
    <name type="scientific">Tanacetum coccineum</name>
    <dbReference type="NCBI Taxonomy" id="301880"/>
    <lineage>
        <taxon>Eukaryota</taxon>
        <taxon>Viridiplantae</taxon>
        <taxon>Streptophyta</taxon>
        <taxon>Embryophyta</taxon>
        <taxon>Tracheophyta</taxon>
        <taxon>Spermatophyta</taxon>
        <taxon>Magnoliopsida</taxon>
        <taxon>eudicotyledons</taxon>
        <taxon>Gunneridae</taxon>
        <taxon>Pentapetalae</taxon>
        <taxon>asterids</taxon>
        <taxon>campanulids</taxon>
        <taxon>Asterales</taxon>
        <taxon>Asteraceae</taxon>
        <taxon>Asteroideae</taxon>
        <taxon>Anthemideae</taxon>
        <taxon>Anthemidinae</taxon>
        <taxon>Tanacetum</taxon>
    </lineage>
</organism>
<keyword evidence="2" id="KW-1185">Reference proteome</keyword>
<evidence type="ECO:0000313" key="1">
    <source>
        <dbReference type="EMBL" id="GJT25340.1"/>
    </source>
</evidence>
<reference evidence="1" key="2">
    <citation type="submission" date="2022-01" db="EMBL/GenBank/DDBJ databases">
        <authorList>
            <person name="Yamashiro T."/>
            <person name="Shiraishi A."/>
            <person name="Satake H."/>
            <person name="Nakayama K."/>
        </authorList>
    </citation>
    <scope>NUCLEOTIDE SEQUENCE</scope>
</reference>
<dbReference type="EMBL" id="BQNB010014207">
    <property type="protein sequence ID" value="GJT25340.1"/>
    <property type="molecule type" value="Genomic_DNA"/>
</dbReference>
<evidence type="ECO:0008006" key="3">
    <source>
        <dbReference type="Google" id="ProtNLM"/>
    </source>
</evidence>
<evidence type="ECO:0000313" key="2">
    <source>
        <dbReference type="Proteomes" id="UP001151760"/>
    </source>
</evidence>
<proteinExistence type="predicted"/>
<dbReference type="Proteomes" id="UP001151760">
    <property type="component" value="Unassembled WGS sequence"/>
</dbReference>
<dbReference type="PANTHER" id="PTHR42648:SF21">
    <property type="entry name" value="CYSTEINE-RICH RLK (RECEPTOR-LIKE PROTEIN KINASE) 8"/>
    <property type="match status" value="1"/>
</dbReference>